<evidence type="ECO:0000313" key="1">
    <source>
        <dbReference type="EMBL" id="CCG88750.1"/>
    </source>
</evidence>
<evidence type="ECO:0000313" key="2">
    <source>
        <dbReference type="Proteomes" id="UP000018217"/>
    </source>
</evidence>
<dbReference type="AlphaFoldDB" id="V5ZBV1"/>
<dbReference type="EMBL" id="CAHS01000021">
    <property type="protein sequence ID" value="CCG88750.1"/>
    <property type="molecule type" value="Genomic_DNA"/>
</dbReference>
<gene>
    <name evidence="1" type="ORF">EPIR_3387</name>
</gene>
<accession>V5ZBV1</accession>
<proteinExistence type="predicted"/>
<sequence>MSPVIDDVAQWPSLPERAGECIPFPHNGKD</sequence>
<organism evidence="1 2">
    <name type="scientific">Erwinia piriflorinigrans CFBP 5888</name>
    <dbReference type="NCBI Taxonomy" id="1161919"/>
    <lineage>
        <taxon>Bacteria</taxon>
        <taxon>Pseudomonadati</taxon>
        <taxon>Pseudomonadota</taxon>
        <taxon>Gammaproteobacteria</taxon>
        <taxon>Enterobacterales</taxon>
        <taxon>Erwiniaceae</taxon>
        <taxon>Erwinia</taxon>
    </lineage>
</organism>
<dbReference type="Proteomes" id="UP000018217">
    <property type="component" value="Unassembled WGS sequence"/>
</dbReference>
<keyword evidence="2" id="KW-1185">Reference proteome</keyword>
<comment type="caution">
    <text evidence="1">The sequence shown here is derived from an EMBL/GenBank/DDBJ whole genome shotgun (WGS) entry which is preliminary data.</text>
</comment>
<protein>
    <submittedName>
        <fullName evidence="1">Uncharacterized protein</fullName>
    </submittedName>
</protein>
<name>V5ZBV1_9GAMM</name>
<reference evidence="1 2" key="1">
    <citation type="journal article" date="2013" name="Syst. Appl. Microbiol.">
        <title>Phylogenetic position and virulence apparatus of the pear flower necrosis pathogen Erwinia piriflorinigrans CFBP 5888T as assessed by comparative genomics.</title>
        <authorList>
            <person name="Smits T.H."/>
            <person name="Rezzonico F."/>
            <person name="Lopez M.M."/>
            <person name="Blom J."/>
            <person name="Goesmann A."/>
            <person name="Frey J.E."/>
            <person name="Duffy B."/>
        </authorList>
    </citation>
    <scope>NUCLEOTIDE SEQUENCE [LARGE SCALE GENOMIC DNA]</scope>
    <source>
        <strain evidence="2">CFBP5888</strain>
    </source>
</reference>